<evidence type="ECO:0000256" key="1">
    <source>
        <dbReference type="ARBA" id="ARBA00000274"/>
    </source>
</evidence>
<dbReference type="NCBIfam" id="TIGR00730">
    <property type="entry name" value="Rossman fold protein, TIGR00730 family"/>
    <property type="match status" value="1"/>
</dbReference>
<dbReference type="InterPro" id="IPR005269">
    <property type="entry name" value="LOG"/>
</dbReference>
<dbReference type="RefSeq" id="WP_311365315.1">
    <property type="nucleotide sequence ID" value="NZ_JAVRIC010000015.1"/>
</dbReference>
<comment type="catalytic activity">
    <reaction evidence="1">
        <text>AMP + H2O = D-ribose 5-phosphate + adenine</text>
        <dbReference type="Rhea" id="RHEA:20129"/>
        <dbReference type="ChEBI" id="CHEBI:15377"/>
        <dbReference type="ChEBI" id="CHEBI:16708"/>
        <dbReference type="ChEBI" id="CHEBI:78346"/>
        <dbReference type="ChEBI" id="CHEBI:456215"/>
        <dbReference type="EC" id="3.2.2.4"/>
    </reaction>
</comment>
<dbReference type="EC" id="3.2.2.n1" evidence="3"/>
<dbReference type="PANTHER" id="PTHR31223">
    <property type="entry name" value="LOG FAMILY PROTEIN YJL055W"/>
    <property type="match status" value="1"/>
</dbReference>
<dbReference type="Pfam" id="PF03641">
    <property type="entry name" value="Lysine_decarbox"/>
    <property type="match status" value="1"/>
</dbReference>
<keyword evidence="3" id="KW-0203">Cytokinin biosynthesis</keyword>
<dbReference type="SUPFAM" id="SSF102405">
    <property type="entry name" value="MCP/YpsA-like"/>
    <property type="match status" value="1"/>
</dbReference>
<comment type="caution">
    <text evidence="4">The sequence shown here is derived from an EMBL/GenBank/DDBJ whole genome shotgun (WGS) entry which is preliminary data.</text>
</comment>
<organism evidence="4 5">
    <name type="scientific">Banduia mediterranea</name>
    <dbReference type="NCBI Taxonomy" id="3075609"/>
    <lineage>
        <taxon>Bacteria</taxon>
        <taxon>Pseudomonadati</taxon>
        <taxon>Pseudomonadota</taxon>
        <taxon>Gammaproteobacteria</taxon>
        <taxon>Nevskiales</taxon>
        <taxon>Algiphilaceae</taxon>
        <taxon>Banduia</taxon>
    </lineage>
</organism>
<evidence type="ECO:0000256" key="3">
    <source>
        <dbReference type="RuleBase" id="RU363015"/>
    </source>
</evidence>
<evidence type="ECO:0000256" key="2">
    <source>
        <dbReference type="ARBA" id="ARBA00006763"/>
    </source>
</evidence>
<dbReference type="PANTHER" id="PTHR31223:SF70">
    <property type="entry name" value="LOG FAMILY PROTEIN YJL055W"/>
    <property type="match status" value="1"/>
</dbReference>
<sequence>MRSVCVFLGSSIGARDDYREAAITIGAALAEQGLELVYGGSRVGLMGVIADSALHRGGKVHGVIPRVLVDKEVAHTGLTELEVVDSMHTRKKRMADRADAFVALPGGMGTLEELTEVLTWAQLGIHAKPCGLLNVAGYFTPWLRFLDHAVAEQFLKPAHRALLIADADPQRLLHRLRTQPHGDSAGPLAGDVR</sequence>
<accession>A0ABU2WLK3</accession>
<evidence type="ECO:0000313" key="5">
    <source>
        <dbReference type="Proteomes" id="UP001254608"/>
    </source>
</evidence>
<dbReference type="Proteomes" id="UP001254608">
    <property type="component" value="Unassembled WGS sequence"/>
</dbReference>
<keyword evidence="3" id="KW-0378">Hydrolase</keyword>
<name>A0ABU2WLK3_9GAMM</name>
<keyword evidence="5" id="KW-1185">Reference proteome</keyword>
<proteinExistence type="inferred from homology"/>
<dbReference type="Gene3D" id="3.40.50.450">
    <property type="match status" value="1"/>
</dbReference>
<reference evidence="4 5" key="1">
    <citation type="submission" date="2023-09" db="EMBL/GenBank/DDBJ databases">
        <authorList>
            <person name="Rey-Velasco X."/>
        </authorList>
    </citation>
    <scope>NUCLEOTIDE SEQUENCE [LARGE SCALE GENOMIC DNA]</scope>
    <source>
        <strain evidence="4 5">W345</strain>
    </source>
</reference>
<comment type="similarity">
    <text evidence="2 3">Belongs to the LOG family.</text>
</comment>
<dbReference type="EMBL" id="JAVRIC010000015">
    <property type="protein sequence ID" value="MDT0497922.1"/>
    <property type="molecule type" value="Genomic_DNA"/>
</dbReference>
<gene>
    <name evidence="4" type="ORF">RM530_11190</name>
</gene>
<protein>
    <recommendedName>
        <fullName evidence="3">Cytokinin riboside 5'-monophosphate phosphoribohydrolase</fullName>
        <ecNumber evidence="3">3.2.2.n1</ecNumber>
    </recommendedName>
</protein>
<evidence type="ECO:0000313" key="4">
    <source>
        <dbReference type="EMBL" id="MDT0497922.1"/>
    </source>
</evidence>
<dbReference type="InterPro" id="IPR031100">
    <property type="entry name" value="LOG_fam"/>
</dbReference>